<name>A0A2A5IZH0_RHOSG</name>
<dbReference type="SUPFAM" id="SSF56399">
    <property type="entry name" value="ADP-ribosylation"/>
    <property type="match status" value="1"/>
</dbReference>
<proteinExistence type="predicted"/>
<accession>A0A2A5IZH0</accession>
<dbReference type="AlphaFoldDB" id="A0A2A5IZH0"/>
<dbReference type="Proteomes" id="UP000230886">
    <property type="component" value="Unassembled WGS sequence"/>
</dbReference>
<comment type="caution">
    <text evidence="1">The sequence shown here is derived from an EMBL/GenBank/DDBJ whole genome shotgun (WGS) entry which is preliminary data.</text>
</comment>
<reference evidence="1 2" key="1">
    <citation type="submission" date="2017-07" db="EMBL/GenBank/DDBJ databases">
        <title>Draft sequence of Rhodococcus enclensis 23b-28.</title>
        <authorList>
            <person name="Besaury L."/>
            <person name="Sancelme M."/>
            <person name="Amato P."/>
            <person name="Lallement A."/>
            <person name="Delort A.-M."/>
        </authorList>
    </citation>
    <scope>NUCLEOTIDE SEQUENCE [LARGE SCALE GENOMIC DNA]</scope>
    <source>
        <strain evidence="1 2">23b-28</strain>
    </source>
</reference>
<evidence type="ECO:0000313" key="2">
    <source>
        <dbReference type="Proteomes" id="UP000230886"/>
    </source>
</evidence>
<protein>
    <submittedName>
        <fullName evidence="1">DUF952 domain-containing protein</fullName>
    </submittedName>
</protein>
<organism evidence="1 2">
    <name type="scientific">Rhodococcus qingshengii</name>
    <dbReference type="NCBI Taxonomy" id="334542"/>
    <lineage>
        <taxon>Bacteria</taxon>
        <taxon>Bacillati</taxon>
        <taxon>Actinomycetota</taxon>
        <taxon>Actinomycetes</taxon>
        <taxon>Mycobacteriales</taxon>
        <taxon>Nocardiaceae</taxon>
        <taxon>Rhodococcus</taxon>
        <taxon>Rhodococcus erythropolis group</taxon>
    </lineage>
</organism>
<gene>
    <name evidence="1" type="ORF">CHR55_32480</name>
</gene>
<evidence type="ECO:0000313" key="1">
    <source>
        <dbReference type="EMBL" id="PCK22379.1"/>
    </source>
</evidence>
<sequence length="136" mass="14815">MNECIFHVALADDWEGAQRFGEYEGSTRAKTLDQVGFVHAATAGDLEHVLATVYGDLRLPLVVVVVDQDALLAAGVSIRWDERNPSPPGADTRVHRILGAIPLDPDIVLDVLPIEEVGGEWLVPDVSAYTLRDTSR</sequence>
<dbReference type="Pfam" id="PF06108">
    <property type="entry name" value="DUF952"/>
    <property type="match status" value="1"/>
</dbReference>
<dbReference type="RefSeq" id="WP_024488064.1">
    <property type="nucleotide sequence ID" value="NZ_CP063235.1"/>
</dbReference>
<dbReference type="Gene3D" id="3.20.170.20">
    <property type="entry name" value="Protein of unknown function DUF952"/>
    <property type="match status" value="1"/>
</dbReference>
<dbReference type="InterPro" id="IPR009297">
    <property type="entry name" value="DUF952"/>
</dbReference>
<dbReference type="EMBL" id="NOVD01000072">
    <property type="protein sequence ID" value="PCK22379.1"/>
    <property type="molecule type" value="Genomic_DNA"/>
</dbReference>